<dbReference type="GO" id="GO:0005524">
    <property type="term" value="F:ATP binding"/>
    <property type="evidence" value="ECO:0007669"/>
    <property type="project" value="UniProtKB-KW"/>
</dbReference>
<evidence type="ECO:0000256" key="1">
    <source>
        <dbReference type="ARBA" id="ARBA00022741"/>
    </source>
</evidence>
<gene>
    <name evidence="6" type="ORF">Din_041633</name>
</gene>
<dbReference type="Gene3D" id="3.40.50.300">
    <property type="entry name" value="P-loop containing nucleotide triphosphate hydrolases"/>
    <property type="match status" value="2"/>
</dbReference>
<dbReference type="GO" id="GO:0016787">
    <property type="term" value="F:hydrolase activity"/>
    <property type="evidence" value="ECO:0007669"/>
    <property type="project" value="UniProtKB-KW"/>
</dbReference>
<dbReference type="InterPro" id="IPR027417">
    <property type="entry name" value="P-loop_NTPase"/>
</dbReference>
<dbReference type="GO" id="GO:0004386">
    <property type="term" value="F:helicase activity"/>
    <property type="evidence" value="ECO:0007669"/>
    <property type="project" value="UniProtKB-KW"/>
</dbReference>
<feature type="region of interest" description="Disordered" evidence="5">
    <location>
        <begin position="55"/>
        <end position="115"/>
    </location>
</feature>
<protein>
    <submittedName>
        <fullName evidence="6">Uncharacterized protein</fullName>
    </submittedName>
</protein>
<name>A0A5B7BTE0_DAVIN</name>
<accession>A0A5B7BTE0</accession>
<keyword evidence="4" id="KW-0067">ATP-binding</keyword>
<keyword evidence="3" id="KW-0347">Helicase</keyword>
<evidence type="ECO:0000256" key="2">
    <source>
        <dbReference type="ARBA" id="ARBA00022801"/>
    </source>
</evidence>
<dbReference type="PANTHER" id="PTHR47960">
    <property type="entry name" value="DEAD-BOX ATP-DEPENDENT RNA HELICASE 50"/>
    <property type="match status" value="1"/>
</dbReference>
<reference evidence="6" key="1">
    <citation type="submission" date="2019-08" db="EMBL/GenBank/DDBJ databases">
        <title>Reference gene set and small RNA set construction with multiple tissues from Davidia involucrata Baill.</title>
        <authorList>
            <person name="Yang H."/>
            <person name="Zhou C."/>
            <person name="Li G."/>
            <person name="Wang J."/>
            <person name="Gao P."/>
            <person name="Wang M."/>
            <person name="Wang R."/>
            <person name="Zhao Y."/>
        </authorList>
    </citation>
    <scope>NUCLEOTIDE SEQUENCE</scope>
    <source>
        <tissue evidence="6">Mixed with DoveR01_LX</tissue>
    </source>
</reference>
<dbReference type="AlphaFoldDB" id="A0A5B7BTE0"/>
<keyword evidence="1" id="KW-0547">Nucleotide-binding</keyword>
<dbReference type="SUPFAM" id="SSF52540">
    <property type="entry name" value="P-loop containing nucleoside triphosphate hydrolases"/>
    <property type="match status" value="1"/>
</dbReference>
<keyword evidence="2" id="KW-0378">Hydrolase</keyword>
<feature type="compositionally biased region" description="Basic residues" evidence="5">
    <location>
        <begin position="9"/>
        <end position="20"/>
    </location>
</feature>
<evidence type="ECO:0000256" key="3">
    <source>
        <dbReference type="ARBA" id="ARBA00022806"/>
    </source>
</evidence>
<evidence type="ECO:0000313" key="6">
    <source>
        <dbReference type="EMBL" id="MPA72192.1"/>
    </source>
</evidence>
<proteinExistence type="predicted"/>
<evidence type="ECO:0000256" key="5">
    <source>
        <dbReference type="SAM" id="MobiDB-lite"/>
    </source>
</evidence>
<dbReference type="EMBL" id="GHES01041633">
    <property type="protein sequence ID" value="MPA72192.1"/>
    <property type="molecule type" value="Transcribed_RNA"/>
</dbReference>
<feature type="region of interest" description="Disordered" evidence="5">
    <location>
        <begin position="1"/>
        <end position="30"/>
    </location>
</feature>
<feature type="compositionally biased region" description="Basic and acidic residues" evidence="5">
    <location>
        <begin position="63"/>
        <end position="79"/>
    </location>
</feature>
<organism evidence="6">
    <name type="scientific">Davidia involucrata</name>
    <name type="common">Dove tree</name>
    <dbReference type="NCBI Taxonomy" id="16924"/>
    <lineage>
        <taxon>Eukaryota</taxon>
        <taxon>Viridiplantae</taxon>
        <taxon>Streptophyta</taxon>
        <taxon>Embryophyta</taxon>
        <taxon>Tracheophyta</taxon>
        <taxon>Spermatophyta</taxon>
        <taxon>Magnoliopsida</taxon>
        <taxon>eudicotyledons</taxon>
        <taxon>Gunneridae</taxon>
        <taxon>Pentapetalae</taxon>
        <taxon>asterids</taxon>
        <taxon>Cornales</taxon>
        <taxon>Nyssaceae</taxon>
        <taxon>Davidia</taxon>
    </lineage>
</organism>
<evidence type="ECO:0000256" key="4">
    <source>
        <dbReference type="ARBA" id="ARBA00022840"/>
    </source>
</evidence>
<sequence>MVKGEDAIRKKKNKANRKKMQKETSNVSARVAAIIATKKRRLSGKRRMCQGMCYSLPTPEDPFNDKHGKMDSRPKETKKPVPSKADGRVSINRDNVPPRKGDPGCNHAKKEHQEQKKIKAVNLENEQTISRTIDNVGQKTSIKPGKAKIQLIGKNGAVSAQQGQTFENSGCPSKFLILCLNSIQNVLRHDGTFSGEEDKPLFVDAWGVEFWRCYSIGKDILETSGACSTMEQIAWMASTAADTIARKEKEGLSFTSPFLLYLVPSQEKATKVRSVCKPLKALGIHTVSLHPGASLDHQIHGLKSCEPEFLVSTPERLLELVSLKAIDISGVSLLVIDGLETLFKGGHLDIIKSIRKAISANPQTLVFNDCLNYASVPVVQNLLQGSISRLSLNDSITSQSACIIQSVQVCALEDEKLSKGIQILDQVCGNELGSDLFKVLFVVGKESNFHELVTAVTSKGYSISANSIWSNSEVQKNSKTGPAVFVINMEHISTADLGEFEVVIIADFVLSIDYYIEILTRMARCTVNGKLHSFLTREDAHLAGPLIEILEQCGQAVPEHLRNLCHSFSMLEH</sequence>